<gene>
    <name evidence="4" type="ORF">Fot_18453</name>
</gene>
<dbReference type="PROSITE" id="PS50082">
    <property type="entry name" value="WD_REPEATS_2"/>
    <property type="match status" value="2"/>
</dbReference>
<feature type="repeat" description="WD" evidence="3">
    <location>
        <begin position="124"/>
        <end position="165"/>
    </location>
</feature>
<dbReference type="Gene3D" id="2.130.10.10">
    <property type="entry name" value="YVTN repeat-like/Quinoprotein amine dehydrogenase"/>
    <property type="match status" value="1"/>
</dbReference>
<sequence>MAPTRSTSTDPLNFCRLAFYKRYGVRRFEISCFTLKIRVYRSTAKNPLRLYSADSMATFGTTSANANPNPNRSTEVVQPPSDSVSSLCFSPKANVLVATSWDNQVRCWEIMKTGTSLNTVPKASISHEQPVLCSAWKDDGTTIFSGGCDKQVKMWPLLSGGQPVTVAMHDAPC</sequence>
<dbReference type="InterPro" id="IPR015943">
    <property type="entry name" value="WD40/YVTN_repeat-like_dom_sf"/>
</dbReference>
<dbReference type="PROSITE" id="PS50294">
    <property type="entry name" value="WD_REPEATS_REGION"/>
    <property type="match status" value="2"/>
</dbReference>
<evidence type="ECO:0000256" key="3">
    <source>
        <dbReference type="PROSITE-ProRule" id="PRU00221"/>
    </source>
</evidence>
<dbReference type="InterPro" id="IPR001680">
    <property type="entry name" value="WD40_rpt"/>
</dbReference>
<dbReference type="Proteomes" id="UP001604277">
    <property type="component" value="Unassembled WGS sequence"/>
</dbReference>
<dbReference type="AlphaFoldDB" id="A0ABD1VI97"/>
<keyword evidence="5" id="KW-1185">Reference proteome</keyword>
<reference evidence="5" key="1">
    <citation type="submission" date="2024-07" db="EMBL/GenBank/DDBJ databases">
        <title>Two chromosome-level genome assemblies of Korean endemic species Abeliophyllum distichum and Forsythia ovata (Oleaceae).</title>
        <authorList>
            <person name="Jang H."/>
        </authorList>
    </citation>
    <scope>NUCLEOTIDE SEQUENCE [LARGE SCALE GENOMIC DNA]</scope>
</reference>
<dbReference type="SMART" id="SM00320">
    <property type="entry name" value="WD40"/>
    <property type="match status" value="2"/>
</dbReference>
<feature type="repeat" description="WD" evidence="3">
    <location>
        <begin position="77"/>
        <end position="110"/>
    </location>
</feature>
<dbReference type="PANTHER" id="PTHR10971">
    <property type="entry name" value="MRNA EXPORT FACTOR AND BUB3"/>
    <property type="match status" value="1"/>
</dbReference>
<evidence type="ECO:0000256" key="1">
    <source>
        <dbReference type="ARBA" id="ARBA00022574"/>
    </source>
</evidence>
<proteinExistence type="predicted"/>
<evidence type="ECO:0000256" key="2">
    <source>
        <dbReference type="ARBA" id="ARBA00022737"/>
    </source>
</evidence>
<accession>A0ABD1VI97</accession>
<keyword evidence="2" id="KW-0677">Repeat</keyword>
<comment type="caution">
    <text evidence="4">The sequence shown here is derived from an EMBL/GenBank/DDBJ whole genome shotgun (WGS) entry which is preliminary data.</text>
</comment>
<dbReference type="SUPFAM" id="SSF50978">
    <property type="entry name" value="WD40 repeat-like"/>
    <property type="match status" value="1"/>
</dbReference>
<evidence type="ECO:0000313" key="4">
    <source>
        <dbReference type="EMBL" id="KAL2537062.1"/>
    </source>
</evidence>
<dbReference type="Pfam" id="PF00400">
    <property type="entry name" value="WD40"/>
    <property type="match status" value="2"/>
</dbReference>
<name>A0ABD1VI97_9LAMI</name>
<evidence type="ECO:0000313" key="5">
    <source>
        <dbReference type="Proteomes" id="UP001604277"/>
    </source>
</evidence>
<protein>
    <submittedName>
        <fullName evidence="4">Transducin/WD40 repeat-like superfamily protein</fullName>
    </submittedName>
</protein>
<keyword evidence="1 3" id="KW-0853">WD repeat</keyword>
<organism evidence="4 5">
    <name type="scientific">Forsythia ovata</name>
    <dbReference type="NCBI Taxonomy" id="205694"/>
    <lineage>
        <taxon>Eukaryota</taxon>
        <taxon>Viridiplantae</taxon>
        <taxon>Streptophyta</taxon>
        <taxon>Embryophyta</taxon>
        <taxon>Tracheophyta</taxon>
        <taxon>Spermatophyta</taxon>
        <taxon>Magnoliopsida</taxon>
        <taxon>eudicotyledons</taxon>
        <taxon>Gunneridae</taxon>
        <taxon>Pentapetalae</taxon>
        <taxon>asterids</taxon>
        <taxon>lamiids</taxon>
        <taxon>Lamiales</taxon>
        <taxon>Oleaceae</taxon>
        <taxon>Forsythieae</taxon>
        <taxon>Forsythia</taxon>
    </lineage>
</organism>
<dbReference type="EMBL" id="JBFOLJ010000005">
    <property type="protein sequence ID" value="KAL2537062.1"/>
    <property type="molecule type" value="Genomic_DNA"/>
</dbReference>
<dbReference type="InterPro" id="IPR036322">
    <property type="entry name" value="WD40_repeat_dom_sf"/>
</dbReference>